<organism evidence="2 3">
    <name type="scientific">Microbacterium elymi</name>
    <dbReference type="NCBI Taxonomy" id="2909587"/>
    <lineage>
        <taxon>Bacteria</taxon>
        <taxon>Bacillati</taxon>
        <taxon>Actinomycetota</taxon>
        <taxon>Actinomycetes</taxon>
        <taxon>Micrococcales</taxon>
        <taxon>Microbacteriaceae</taxon>
        <taxon>Microbacterium</taxon>
    </lineage>
</organism>
<proteinExistence type="predicted"/>
<evidence type="ECO:0000313" key="3">
    <source>
        <dbReference type="Proteomes" id="UP001054811"/>
    </source>
</evidence>
<name>A0ABY5NMM5_9MICO</name>
<dbReference type="EMBL" id="CP091139">
    <property type="protein sequence ID" value="UUT36361.1"/>
    <property type="molecule type" value="Genomic_DNA"/>
</dbReference>
<reference evidence="2" key="1">
    <citation type="submission" date="2022-01" db="EMBL/GenBank/DDBJ databases">
        <title>Microbacterium eymi and Microbacterium rhizovicinus sp. nov., isolated from the rhizospheric soil of Elymus tsukushiensis, a plant native to the Dokdo Islands, Republic of Korea.</title>
        <authorList>
            <person name="Hwang Y.J."/>
        </authorList>
    </citation>
    <scope>NUCLEOTIDE SEQUENCE</scope>
    <source>
        <strain evidence="2">KUDC0405</strain>
    </source>
</reference>
<accession>A0ABY5NMM5</accession>
<gene>
    <name evidence="2" type="ORF">L2X98_25850</name>
</gene>
<sequence>MTAHSGNHRRPASAFATGVNARCADGRRFCSLMPPGCTRGGRRARPRLTEASTRPPAARARLTEASTPAFRPRRRLTEASAAAYARGAFICRRCTEIREGVHNSDR</sequence>
<protein>
    <submittedName>
        <fullName evidence="2">Uncharacterized protein</fullName>
    </submittedName>
</protein>
<dbReference type="RefSeq" id="WP_259613019.1">
    <property type="nucleotide sequence ID" value="NZ_CP091139.2"/>
</dbReference>
<feature type="region of interest" description="Disordered" evidence="1">
    <location>
        <begin position="40"/>
        <end position="69"/>
    </location>
</feature>
<evidence type="ECO:0000256" key="1">
    <source>
        <dbReference type="SAM" id="MobiDB-lite"/>
    </source>
</evidence>
<dbReference type="Proteomes" id="UP001054811">
    <property type="component" value="Chromosome"/>
</dbReference>
<keyword evidence="3" id="KW-1185">Reference proteome</keyword>
<evidence type="ECO:0000313" key="2">
    <source>
        <dbReference type="EMBL" id="UUT36361.1"/>
    </source>
</evidence>